<dbReference type="KEGG" id="sgrg:L0C25_05185"/>
<evidence type="ECO:0000259" key="5">
    <source>
        <dbReference type="PROSITE" id="PS50977"/>
    </source>
</evidence>
<accession>A0AA46TJX9</accession>
<feature type="domain" description="HTH tetR-type" evidence="5">
    <location>
        <begin position="13"/>
        <end position="73"/>
    </location>
</feature>
<dbReference type="PANTHER" id="PTHR30055:SF234">
    <property type="entry name" value="HTH-TYPE TRANSCRIPTIONAL REGULATOR BETI"/>
    <property type="match status" value="1"/>
</dbReference>
<dbReference type="EMBL" id="CP094970">
    <property type="protein sequence ID" value="UYM06470.1"/>
    <property type="molecule type" value="Genomic_DNA"/>
</dbReference>
<evidence type="ECO:0000256" key="3">
    <source>
        <dbReference type="ARBA" id="ARBA00023163"/>
    </source>
</evidence>
<dbReference type="Gene3D" id="1.10.357.10">
    <property type="entry name" value="Tetracycline Repressor, domain 2"/>
    <property type="match status" value="1"/>
</dbReference>
<name>A0AA46TJX9_9ACTN</name>
<dbReference type="Proteomes" id="UP001164390">
    <property type="component" value="Chromosome"/>
</dbReference>
<dbReference type="AlphaFoldDB" id="A0AA46TJX9"/>
<reference evidence="6" key="1">
    <citation type="submission" date="2022-01" db="EMBL/GenBank/DDBJ databases">
        <title>Nocardioidaceae gen. sp. A5X3R13.</title>
        <authorList>
            <person name="Lopez Marin M.A."/>
            <person name="Uhlik O."/>
        </authorList>
    </citation>
    <scope>NUCLEOTIDE SEQUENCE</scope>
    <source>
        <strain evidence="6">A5X3R13</strain>
    </source>
</reference>
<evidence type="ECO:0000256" key="2">
    <source>
        <dbReference type="ARBA" id="ARBA00023125"/>
    </source>
</evidence>
<dbReference type="GO" id="GO:0000976">
    <property type="term" value="F:transcription cis-regulatory region binding"/>
    <property type="evidence" value="ECO:0007669"/>
    <property type="project" value="TreeGrafter"/>
</dbReference>
<sequence length="109" mass="11846">MPKVLPSGEPRPRYDAALLLDVAARVFTERGYDGTSMEDLSRASGLSKSSLYHHVASKEELLRRALEHAVDPLFAIIDEAGAREGRAVDRLESTSSTAPCTCWPSGCPM</sequence>
<dbReference type="PRINTS" id="PR00455">
    <property type="entry name" value="HTHTETR"/>
</dbReference>
<evidence type="ECO:0000256" key="1">
    <source>
        <dbReference type="ARBA" id="ARBA00023015"/>
    </source>
</evidence>
<evidence type="ECO:0000256" key="4">
    <source>
        <dbReference type="PROSITE-ProRule" id="PRU00335"/>
    </source>
</evidence>
<gene>
    <name evidence="6" type="ORF">L0C25_05185</name>
</gene>
<keyword evidence="3" id="KW-0804">Transcription</keyword>
<dbReference type="Pfam" id="PF00440">
    <property type="entry name" value="TetR_N"/>
    <property type="match status" value="1"/>
</dbReference>
<dbReference type="InterPro" id="IPR009057">
    <property type="entry name" value="Homeodomain-like_sf"/>
</dbReference>
<dbReference type="GO" id="GO:0003700">
    <property type="term" value="F:DNA-binding transcription factor activity"/>
    <property type="evidence" value="ECO:0007669"/>
    <property type="project" value="TreeGrafter"/>
</dbReference>
<dbReference type="InterPro" id="IPR001647">
    <property type="entry name" value="HTH_TetR"/>
</dbReference>
<keyword evidence="1" id="KW-0805">Transcription regulation</keyword>
<dbReference type="PROSITE" id="PS50977">
    <property type="entry name" value="HTH_TETR_2"/>
    <property type="match status" value="1"/>
</dbReference>
<dbReference type="SUPFAM" id="SSF46689">
    <property type="entry name" value="Homeodomain-like"/>
    <property type="match status" value="1"/>
</dbReference>
<organism evidence="6 7">
    <name type="scientific">Solicola gregarius</name>
    <dbReference type="NCBI Taxonomy" id="2908642"/>
    <lineage>
        <taxon>Bacteria</taxon>
        <taxon>Bacillati</taxon>
        <taxon>Actinomycetota</taxon>
        <taxon>Actinomycetes</taxon>
        <taxon>Propionibacteriales</taxon>
        <taxon>Nocardioidaceae</taxon>
        <taxon>Solicola</taxon>
    </lineage>
</organism>
<dbReference type="PANTHER" id="PTHR30055">
    <property type="entry name" value="HTH-TYPE TRANSCRIPTIONAL REGULATOR RUTR"/>
    <property type="match status" value="1"/>
</dbReference>
<dbReference type="RefSeq" id="WP_271635375.1">
    <property type="nucleotide sequence ID" value="NZ_CP094970.1"/>
</dbReference>
<protein>
    <submittedName>
        <fullName evidence="6">TetR/AcrR family transcriptional regulator</fullName>
    </submittedName>
</protein>
<keyword evidence="7" id="KW-1185">Reference proteome</keyword>
<proteinExistence type="predicted"/>
<feature type="DNA-binding region" description="H-T-H motif" evidence="4">
    <location>
        <begin position="36"/>
        <end position="55"/>
    </location>
</feature>
<evidence type="ECO:0000313" key="7">
    <source>
        <dbReference type="Proteomes" id="UP001164390"/>
    </source>
</evidence>
<dbReference type="InterPro" id="IPR050109">
    <property type="entry name" value="HTH-type_TetR-like_transc_reg"/>
</dbReference>
<evidence type="ECO:0000313" key="6">
    <source>
        <dbReference type="EMBL" id="UYM06470.1"/>
    </source>
</evidence>
<keyword evidence="2 4" id="KW-0238">DNA-binding</keyword>